<dbReference type="OrthoDB" id="10009520at2759"/>
<proteinExistence type="predicted"/>
<name>A0A9N9XI31_DIABA</name>
<accession>A0A9N9XI31</accession>
<dbReference type="AlphaFoldDB" id="A0A9N9XI31"/>
<evidence type="ECO:0000313" key="2">
    <source>
        <dbReference type="Proteomes" id="UP001153709"/>
    </source>
</evidence>
<gene>
    <name evidence="1" type="ORF">DIABBA_LOCUS12995</name>
</gene>
<sequence length="129" mass="15705">MQSLKSGQKLYASVEEMQQLHEIRWIDVKYLKKAVDILCRCQQTLMYTDVFAYYLKRNNQSVIFKFNQQYLERETKLLSEYLKRAISQKDLLIDETQIQDSARFCDRLRITLVNHVYEGYEKDWWLFSE</sequence>
<dbReference type="EMBL" id="OU898284">
    <property type="protein sequence ID" value="CAG9840346.1"/>
    <property type="molecule type" value="Genomic_DNA"/>
</dbReference>
<dbReference type="Gene3D" id="1.20.120.1750">
    <property type="match status" value="1"/>
</dbReference>
<keyword evidence="2" id="KW-1185">Reference proteome</keyword>
<protein>
    <submittedName>
        <fullName evidence="1">Uncharacterized protein</fullName>
    </submittedName>
</protein>
<organism evidence="1 2">
    <name type="scientific">Diabrotica balteata</name>
    <name type="common">Banded cucumber beetle</name>
    <dbReference type="NCBI Taxonomy" id="107213"/>
    <lineage>
        <taxon>Eukaryota</taxon>
        <taxon>Metazoa</taxon>
        <taxon>Ecdysozoa</taxon>
        <taxon>Arthropoda</taxon>
        <taxon>Hexapoda</taxon>
        <taxon>Insecta</taxon>
        <taxon>Pterygota</taxon>
        <taxon>Neoptera</taxon>
        <taxon>Endopterygota</taxon>
        <taxon>Coleoptera</taxon>
        <taxon>Polyphaga</taxon>
        <taxon>Cucujiformia</taxon>
        <taxon>Chrysomeloidea</taxon>
        <taxon>Chrysomelidae</taxon>
        <taxon>Galerucinae</taxon>
        <taxon>Diabroticina</taxon>
        <taxon>Diabroticites</taxon>
        <taxon>Diabrotica</taxon>
    </lineage>
</organism>
<reference evidence="1" key="1">
    <citation type="submission" date="2022-01" db="EMBL/GenBank/DDBJ databases">
        <authorList>
            <person name="King R."/>
        </authorList>
    </citation>
    <scope>NUCLEOTIDE SEQUENCE</scope>
</reference>
<dbReference type="Proteomes" id="UP001153709">
    <property type="component" value="Chromosome 9"/>
</dbReference>
<evidence type="ECO:0000313" key="1">
    <source>
        <dbReference type="EMBL" id="CAG9840346.1"/>
    </source>
</evidence>